<dbReference type="Proteomes" id="UP000827092">
    <property type="component" value="Unassembled WGS sequence"/>
</dbReference>
<comment type="caution">
    <text evidence="1">The sequence shown here is derived from an EMBL/GenBank/DDBJ whole genome shotgun (WGS) entry which is preliminary data.</text>
</comment>
<dbReference type="AlphaFoldDB" id="A0AAV6TV03"/>
<accession>A0AAV6TV03</accession>
<reference evidence="1 2" key="1">
    <citation type="journal article" date="2022" name="Nat. Ecol. Evol.">
        <title>A masculinizing supergene underlies an exaggerated male reproductive morph in a spider.</title>
        <authorList>
            <person name="Hendrickx F."/>
            <person name="De Corte Z."/>
            <person name="Sonet G."/>
            <person name="Van Belleghem S.M."/>
            <person name="Kostlbacher S."/>
            <person name="Vangestel C."/>
        </authorList>
    </citation>
    <scope>NUCLEOTIDE SEQUENCE [LARGE SCALE GENOMIC DNA]</scope>
    <source>
        <strain evidence="1">W744_W776</strain>
    </source>
</reference>
<evidence type="ECO:0000313" key="1">
    <source>
        <dbReference type="EMBL" id="KAG8175276.1"/>
    </source>
</evidence>
<dbReference type="EMBL" id="JAFNEN010001040">
    <property type="protein sequence ID" value="KAG8175276.1"/>
    <property type="molecule type" value="Genomic_DNA"/>
</dbReference>
<organism evidence="1 2">
    <name type="scientific">Oedothorax gibbosus</name>
    <dbReference type="NCBI Taxonomy" id="931172"/>
    <lineage>
        <taxon>Eukaryota</taxon>
        <taxon>Metazoa</taxon>
        <taxon>Ecdysozoa</taxon>
        <taxon>Arthropoda</taxon>
        <taxon>Chelicerata</taxon>
        <taxon>Arachnida</taxon>
        <taxon>Araneae</taxon>
        <taxon>Araneomorphae</taxon>
        <taxon>Entelegynae</taxon>
        <taxon>Araneoidea</taxon>
        <taxon>Linyphiidae</taxon>
        <taxon>Erigoninae</taxon>
        <taxon>Oedothorax</taxon>
    </lineage>
</organism>
<gene>
    <name evidence="1" type="ORF">JTE90_015396</name>
</gene>
<protein>
    <recommendedName>
        <fullName evidence="3">Retrovirus-related Pol polyprotein from transposon TNT 1-94</fullName>
    </recommendedName>
</protein>
<evidence type="ECO:0000313" key="2">
    <source>
        <dbReference type="Proteomes" id="UP000827092"/>
    </source>
</evidence>
<name>A0AAV6TV03_9ARAC</name>
<keyword evidence="2" id="KW-1185">Reference proteome</keyword>
<sequence>MSRPRLVADPVVSISRQLSAMENRTTMPLINVFYGEHFNTWKRRMIAAMEAKELGEWLEQDPIEDTRDADKLKAKKAYATLIQYISDEILSTLQAETTAASIWQKLTEQYESPAAGTVNMILTRKRLMSIKKSRDVSMREHLDNISRLAQ</sequence>
<dbReference type="Pfam" id="PF14223">
    <property type="entry name" value="Retrotran_gag_2"/>
    <property type="match status" value="1"/>
</dbReference>
<proteinExistence type="predicted"/>
<evidence type="ECO:0008006" key="3">
    <source>
        <dbReference type="Google" id="ProtNLM"/>
    </source>
</evidence>